<reference evidence="3" key="2">
    <citation type="submission" date="2021-04" db="EMBL/GenBank/DDBJ databases">
        <authorList>
            <person name="Podell S."/>
        </authorList>
    </citation>
    <scope>NUCLEOTIDE SEQUENCE</scope>
    <source>
        <strain evidence="3">Hildebrandi</strain>
    </source>
</reference>
<dbReference type="EMBL" id="JAGRRH010000003">
    <property type="protein sequence ID" value="KAG7372091.1"/>
    <property type="molecule type" value="Genomic_DNA"/>
</dbReference>
<reference evidence="3" key="1">
    <citation type="journal article" date="2021" name="Sci. Rep.">
        <title>Diploid genomic architecture of Nitzschia inconspicua, an elite biomass production diatom.</title>
        <authorList>
            <person name="Oliver A."/>
            <person name="Podell S."/>
            <person name="Pinowska A."/>
            <person name="Traller J.C."/>
            <person name="Smith S.R."/>
            <person name="McClure R."/>
            <person name="Beliaev A."/>
            <person name="Bohutskyi P."/>
            <person name="Hill E.A."/>
            <person name="Rabines A."/>
            <person name="Zheng H."/>
            <person name="Allen L.Z."/>
            <person name="Kuo A."/>
            <person name="Grigoriev I.V."/>
            <person name="Allen A.E."/>
            <person name="Hazlebeck D."/>
            <person name="Allen E.E."/>
        </authorList>
    </citation>
    <scope>NUCLEOTIDE SEQUENCE</scope>
    <source>
        <strain evidence="3">Hildebrandi</strain>
    </source>
</reference>
<evidence type="ECO:0000256" key="2">
    <source>
        <dbReference type="SAM" id="SignalP"/>
    </source>
</evidence>
<name>A0A9K3M4S0_9STRA</name>
<feature type="compositionally biased region" description="Low complexity" evidence="1">
    <location>
        <begin position="89"/>
        <end position="101"/>
    </location>
</feature>
<dbReference type="Pfam" id="PF25192">
    <property type="entry name" value="DiatomPyrShell"/>
    <property type="match status" value="1"/>
</dbReference>
<dbReference type="AlphaFoldDB" id="A0A9K3M4S0"/>
<dbReference type="InterPro" id="IPR057491">
    <property type="entry name" value="DiatomPyrShell"/>
</dbReference>
<proteinExistence type="predicted"/>
<dbReference type="OrthoDB" id="35968at2759"/>
<evidence type="ECO:0000313" key="3">
    <source>
        <dbReference type="EMBL" id="KAG7372091.1"/>
    </source>
</evidence>
<keyword evidence="2" id="KW-0732">Signal</keyword>
<dbReference type="Proteomes" id="UP000693970">
    <property type="component" value="Unassembled WGS sequence"/>
</dbReference>
<accession>A0A9K3M4S0</accession>
<evidence type="ECO:0000313" key="4">
    <source>
        <dbReference type="Proteomes" id="UP000693970"/>
    </source>
</evidence>
<protein>
    <submittedName>
        <fullName evidence="3">Uncharacterized protein</fullName>
    </submittedName>
</protein>
<evidence type="ECO:0000256" key="1">
    <source>
        <dbReference type="SAM" id="MobiDB-lite"/>
    </source>
</evidence>
<feature type="compositionally biased region" description="Low complexity" evidence="1">
    <location>
        <begin position="44"/>
        <end position="61"/>
    </location>
</feature>
<feature type="region of interest" description="Disordered" evidence="1">
    <location>
        <begin position="44"/>
        <end position="117"/>
    </location>
</feature>
<organism evidence="3 4">
    <name type="scientific">Nitzschia inconspicua</name>
    <dbReference type="NCBI Taxonomy" id="303405"/>
    <lineage>
        <taxon>Eukaryota</taxon>
        <taxon>Sar</taxon>
        <taxon>Stramenopiles</taxon>
        <taxon>Ochrophyta</taxon>
        <taxon>Bacillariophyta</taxon>
        <taxon>Bacillariophyceae</taxon>
        <taxon>Bacillariophycidae</taxon>
        <taxon>Bacillariales</taxon>
        <taxon>Bacillariaceae</taxon>
        <taxon>Nitzschia</taxon>
    </lineage>
</organism>
<feature type="signal peptide" evidence="2">
    <location>
        <begin position="1"/>
        <end position="25"/>
    </location>
</feature>
<keyword evidence="4" id="KW-1185">Reference proteome</keyword>
<comment type="caution">
    <text evidence="3">The sequence shown here is derived from an EMBL/GenBank/DDBJ whole genome shotgun (WGS) entry which is preliminary data.</text>
</comment>
<feature type="chain" id="PRO_5039918237" evidence="2">
    <location>
        <begin position="26"/>
        <end position="362"/>
    </location>
</feature>
<sequence length="362" mass="39983">MKGPRSPKILFAIAVTALSTCPTTAFVPSTDSNAAAYTSTRLHSSMFSSSGSNTSTRTNQNYDMLRQPGVSSGSSLARVGRAPTGGAIQQQQQQQRTTQPQEYPTVDPNNTSQRRLRPIQIQGGSLKTWTFPSPRVESVQVFLKTEGRPLNANVEVWQGPDNTPMQVAVYVEDGAMRPFSAVIGTPHNYPSSISIRNTATMEFPLEALLEPDREPIEAYTRQALTPRIPSKTVQGGAVHTIPFSPSVQSVALLLRTDGRPLNARIELLQGPNNNKQVMEVYSEDGLDRPFFTILETPGYGNVVRIVNTAVMEFPLTADVQPYMVDESYDELSYLREWEQNNRNTGGAPNSRQNNPFFFLNLN</sequence>
<gene>
    <name evidence="3" type="ORF">IV203_018234</name>
</gene>